<dbReference type="RefSeq" id="WP_193955051.1">
    <property type="nucleotide sequence ID" value="NZ_JADEYS010000026.1"/>
</dbReference>
<dbReference type="SUPFAM" id="SSF46689">
    <property type="entry name" value="Homeodomain-like"/>
    <property type="match status" value="1"/>
</dbReference>
<dbReference type="InterPro" id="IPR029016">
    <property type="entry name" value="GAF-like_dom_sf"/>
</dbReference>
<gene>
    <name evidence="6" type="ORF">IOQ59_18995</name>
</gene>
<dbReference type="GO" id="GO:0043565">
    <property type="term" value="F:sequence-specific DNA binding"/>
    <property type="evidence" value="ECO:0007669"/>
    <property type="project" value="InterPro"/>
</dbReference>
<dbReference type="Gene3D" id="1.10.10.60">
    <property type="entry name" value="Homeodomain-like"/>
    <property type="match status" value="1"/>
</dbReference>
<keyword evidence="7" id="KW-1185">Reference proteome</keyword>
<dbReference type="AlphaFoldDB" id="A0A8J7FGL4"/>
<dbReference type="Gene3D" id="3.30.450.40">
    <property type="match status" value="1"/>
</dbReference>
<dbReference type="CDD" id="cd00009">
    <property type="entry name" value="AAA"/>
    <property type="match status" value="1"/>
</dbReference>
<dbReference type="PANTHER" id="PTHR32071">
    <property type="entry name" value="TRANSCRIPTIONAL REGULATORY PROTEIN"/>
    <property type="match status" value="1"/>
</dbReference>
<dbReference type="Pfam" id="PF02954">
    <property type="entry name" value="HTH_8"/>
    <property type="match status" value="1"/>
</dbReference>
<protein>
    <submittedName>
        <fullName evidence="6">Sigma-54-dependent Fis family transcriptional regulator</fullName>
    </submittedName>
</protein>
<proteinExistence type="predicted"/>
<dbReference type="PROSITE" id="PS00675">
    <property type="entry name" value="SIGMA54_INTERACT_1"/>
    <property type="match status" value="1"/>
</dbReference>
<dbReference type="InterPro" id="IPR002078">
    <property type="entry name" value="Sigma_54_int"/>
</dbReference>
<dbReference type="InterPro" id="IPR025943">
    <property type="entry name" value="Sigma_54_int_dom_ATP-bd_2"/>
</dbReference>
<dbReference type="InterPro" id="IPR002197">
    <property type="entry name" value="HTH_Fis"/>
</dbReference>
<dbReference type="InterPro" id="IPR003593">
    <property type="entry name" value="AAA+_ATPase"/>
</dbReference>
<keyword evidence="1" id="KW-0547">Nucleotide-binding</keyword>
<dbReference type="FunFam" id="3.40.50.300:FF:000006">
    <property type="entry name" value="DNA-binding transcriptional regulator NtrC"/>
    <property type="match status" value="1"/>
</dbReference>
<dbReference type="InterPro" id="IPR025662">
    <property type="entry name" value="Sigma_54_int_dom_ATP-bd_1"/>
</dbReference>
<evidence type="ECO:0000313" key="7">
    <source>
        <dbReference type="Proteomes" id="UP000640333"/>
    </source>
</evidence>
<dbReference type="PROSITE" id="PS00676">
    <property type="entry name" value="SIGMA54_INTERACT_2"/>
    <property type="match status" value="1"/>
</dbReference>
<dbReference type="Proteomes" id="UP000640333">
    <property type="component" value="Unassembled WGS sequence"/>
</dbReference>
<dbReference type="InterPro" id="IPR027417">
    <property type="entry name" value="P-loop_NTPase"/>
</dbReference>
<keyword evidence="4" id="KW-0804">Transcription</keyword>
<dbReference type="Gene3D" id="1.10.8.60">
    <property type="match status" value="1"/>
</dbReference>
<dbReference type="SMART" id="SM00382">
    <property type="entry name" value="AAA"/>
    <property type="match status" value="1"/>
</dbReference>
<dbReference type="GO" id="GO:0005524">
    <property type="term" value="F:ATP binding"/>
    <property type="evidence" value="ECO:0007669"/>
    <property type="project" value="UniProtKB-KW"/>
</dbReference>
<dbReference type="Pfam" id="PF00158">
    <property type="entry name" value="Sigma54_activat"/>
    <property type="match status" value="1"/>
</dbReference>
<dbReference type="Pfam" id="PF25601">
    <property type="entry name" value="AAA_lid_14"/>
    <property type="match status" value="1"/>
</dbReference>
<evidence type="ECO:0000256" key="4">
    <source>
        <dbReference type="ARBA" id="ARBA00023163"/>
    </source>
</evidence>
<name>A0A8J7FGL4_9GAMM</name>
<dbReference type="PANTHER" id="PTHR32071:SF77">
    <property type="entry name" value="TRANSCRIPTIONAL REGULATORY PROTEIN"/>
    <property type="match status" value="1"/>
</dbReference>
<organism evidence="6 7">
    <name type="scientific">Pontibacterium sinense</name>
    <dbReference type="NCBI Taxonomy" id="2781979"/>
    <lineage>
        <taxon>Bacteria</taxon>
        <taxon>Pseudomonadati</taxon>
        <taxon>Pseudomonadota</taxon>
        <taxon>Gammaproteobacteria</taxon>
        <taxon>Oceanospirillales</taxon>
        <taxon>Oceanospirillaceae</taxon>
        <taxon>Pontibacterium</taxon>
    </lineage>
</organism>
<sequence length="642" mass="70555">MAINTEPHNLLRADVTRQLLLQRSLPHGQLRESIEASWLRSLDAGLDCQTQLEADSFSQSDVRDLHESNKLLLDCAAPEVELLTRQYSAENALVMLADCDARILAVKGNSDVLDNAARHALNPGVCWSESSRGTNALGTALVDGRAVKIEGSEHFLDRLTQFSCTSAPIFGPNGNTLGVLDLTSERGRVQQPLEVVQMAARSIENRLFSASFKDHAVIAIHSRQQYLSSVWQGLIAVDPDGDLLGANQQAHQLLNIQDGMLKKHSLDEMLGISASQLLGQLMQGKTYTLQTRMGALYCCLIQLPKPRISLPFATEQRIKRFGEEKRPGLAEVAGNNPRLSRSLKMALKGMAHDLPVLLNGETGTGKEVVARALHDAGARSNKPFIAVNCAAIPEGLIESELFGYREGAFTGSRRGGMVGRFQQADGGTLFLDEIGDMPLALQARLLRVLQERRVAPLGGGEEVSLDIRLICATHRDMRTLVAEGSFREDLFYRLNGVGVKLPALRERTDLPEFLTKLLASVQNHMIGTHTTITIDSNLMDRFSHYSWPGNIRQMETVLRASLAFMDEDETLITEAHLTDDFLDQLLLEADGQGCGGILKQSEHQTIRKALDEHGGHISATAKALGISRATLYRRLQELEQEG</sequence>
<dbReference type="InterPro" id="IPR058031">
    <property type="entry name" value="AAA_lid_NorR"/>
</dbReference>
<evidence type="ECO:0000256" key="2">
    <source>
        <dbReference type="ARBA" id="ARBA00022840"/>
    </source>
</evidence>
<evidence type="ECO:0000259" key="5">
    <source>
        <dbReference type="PROSITE" id="PS50045"/>
    </source>
</evidence>
<keyword evidence="3" id="KW-0805">Transcription regulation</keyword>
<accession>A0A8J7FGL4</accession>
<dbReference type="SUPFAM" id="SSF52540">
    <property type="entry name" value="P-loop containing nucleoside triphosphate hydrolases"/>
    <property type="match status" value="1"/>
</dbReference>
<dbReference type="EMBL" id="JADEYS010000026">
    <property type="protein sequence ID" value="MBE9399354.1"/>
    <property type="molecule type" value="Genomic_DNA"/>
</dbReference>
<comment type="caution">
    <text evidence="6">The sequence shown here is derived from an EMBL/GenBank/DDBJ whole genome shotgun (WGS) entry which is preliminary data.</text>
</comment>
<evidence type="ECO:0000256" key="1">
    <source>
        <dbReference type="ARBA" id="ARBA00022741"/>
    </source>
</evidence>
<dbReference type="PRINTS" id="PR01590">
    <property type="entry name" value="HTHFIS"/>
</dbReference>
<dbReference type="Gene3D" id="3.40.50.300">
    <property type="entry name" value="P-loop containing nucleotide triphosphate hydrolases"/>
    <property type="match status" value="1"/>
</dbReference>
<dbReference type="InterPro" id="IPR009057">
    <property type="entry name" value="Homeodomain-like_sf"/>
</dbReference>
<feature type="domain" description="Sigma-54 factor interaction" evidence="5">
    <location>
        <begin position="332"/>
        <end position="563"/>
    </location>
</feature>
<keyword evidence="2" id="KW-0067">ATP-binding</keyword>
<dbReference type="PROSITE" id="PS50045">
    <property type="entry name" value="SIGMA54_INTERACT_4"/>
    <property type="match status" value="1"/>
</dbReference>
<dbReference type="GO" id="GO:0006355">
    <property type="term" value="P:regulation of DNA-templated transcription"/>
    <property type="evidence" value="ECO:0007669"/>
    <property type="project" value="InterPro"/>
</dbReference>
<evidence type="ECO:0000313" key="6">
    <source>
        <dbReference type="EMBL" id="MBE9399354.1"/>
    </source>
</evidence>
<evidence type="ECO:0000256" key="3">
    <source>
        <dbReference type="ARBA" id="ARBA00023015"/>
    </source>
</evidence>
<reference evidence="6" key="1">
    <citation type="submission" date="2020-10" db="EMBL/GenBank/DDBJ databases">
        <title>Bacterium isolated from coastal waters sediment.</title>
        <authorList>
            <person name="Chen R.-J."/>
            <person name="Lu D.-C."/>
            <person name="Zhu K.-L."/>
            <person name="Du Z.-J."/>
        </authorList>
    </citation>
    <scope>NUCLEOTIDE SEQUENCE</scope>
    <source>
        <strain evidence="6">N1Y112</strain>
    </source>
</reference>